<sequence length="269" mass="31272">MTTIQEAYSTWNVSTPAIQAILEATWSALIDLWNWIAKNSLGIQASTVTNNTASTIPSCADQPTGIVNIWTFTVWVPTSAWQAWAYSSTPWNCTYTCKNWFGWTNCDPMTTYDHILSRWNRATYKDSLITYSYEGTWFRNETIGKIWSIIDGTKLYNGTNHMWLNTSSYTNNNSLIITFSLPTLVTEIKFYIWHSSSTKNHGSWVVQKYVNWAWSSDLCSPVQMSWENGAVSVFRLNNTDFTTQYRLKQVSWTVDWAWYFEEIEFKMLQ</sequence>
<reference evidence="1" key="1">
    <citation type="journal article" date="2012" name="Science">
        <title>Fermentation, hydrogen, and sulfur metabolism in multiple uncultivated bacterial phyla.</title>
        <authorList>
            <person name="Wrighton K.C."/>
            <person name="Thomas B.C."/>
            <person name="Sharon I."/>
            <person name="Miller C.S."/>
            <person name="Castelle C.J."/>
            <person name="VerBerkmoes N.C."/>
            <person name="Wilkins M.J."/>
            <person name="Hettich R.L."/>
            <person name="Lipton M.S."/>
            <person name="Williams K.H."/>
            <person name="Long P.E."/>
            <person name="Banfield J.F."/>
        </authorList>
    </citation>
    <scope>NUCLEOTIDE SEQUENCE [LARGE SCALE GENOMIC DNA]</scope>
</reference>
<name>K2G453_9BACT</name>
<proteinExistence type="predicted"/>
<dbReference type="AlphaFoldDB" id="K2G453"/>
<comment type="caution">
    <text evidence="1">The sequence shown here is derived from an EMBL/GenBank/DDBJ whole genome shotgun (WGS) entry which is preliminary data.</text>
</comment>
<organism evidence="1">
    <name type="scientific">uncultured bacterium</name>
    <name type="common">gcode 4</name>
    <dbReference type="NCBI Taxonomy" id="1234023"/>
    <lineage>
        <taxon>Bacteria</taxon>
        <taxon>environmental samples</taxon>
    </lineage>
</organism>
<accession>K2G453</accession>
<gene>
    <name evidence="1" type="ORF">ACD_2C00059G0001</name>
</gene>
<protein>
    <submittedName>
        <fullName evidence="1">Uncharacterized protein</fullName>
    </submittedName>
</protein>
<dbReference type="EMBL" id="AMFJ01000059">
    <property type="protein sequence ID" value="EKE30018.1"/>
    <property type="molecule type" value="Genomic_DNA"/>
</dbReference>
<evidence type="ECO:0000313" key="1">
    <source>
        <dbReference type="EMBL" id="EKE30018.1"/>
    </source>
</evidence>